<dbReference type="PROSITE" id="PS50928">
    <property type="entry name" value="ABC_TM1"/>
    <property type="match status" value="1"/>
</dbReference>
<name>A0A1E5KUJ2_9ENTE</name>
<gene>
    <name evidence="8" type="ORF">BCR26_04710</name>
</gene>
<dbReference type="InterPro" id="IPR035906">
    <property type="entry name" value="MetI-like_sf"/>
</dbReference>
<feature type="transmembrane region" description="Helical" evidence="6">
    <location>
        <begin position="149"/>
        <end position="169"/>
    </location>
</feature>
<dbReference type="GO" id="GO:0005886">
    <property type="term" value="C:plasma membrane"/>
    <property type="evidence" value="ECO:0007669"/>
    <property type="project" value="UniProtKB-SubCell"/>
</dbReference>
<dbReference type="OrthoDB" id="9801163at2"/>
<keyword evidence="5 6" id="KW-0472">Membrane</keyword>
<feature type="transmembrane region" description="Helical" evidence="6">
    <location>
        <begin position="84"/>
        <end position="105"/>
    </location>
</feature>
<proteinExistence type="inferred from homology"/>
<keyword evidence="2 6" id="KW-0813">Transport</keyword>
<evidence type="ECO:0000256" key="4">
    <source>
        <dbReference type="ARBA" id="ARBA00022989"/>
    </source>
</evidence>
<dbReference type="EMBL" id="MIEK01000045">
    <property type="protein sequence ID" value="OEH81547.1"/>
    <property type="molecule type" value="Genomic_DNA"/>
</dbReference>
<dbReference type="InterPro" id="IPR051204">
    <property type="entry name" value="ABC_transp_perm/SBD"/>
</dbReference>
<keyword evidence="3 6" id="KW-0812">Transmembrane</keyword>
<dbReference type="Pfam" id="PF00528">
    <property type="entry name" value="BPD_transp_1"/>
    <property type="match status" value="1"/>
</dbReference>
<sequence length="205" mass="21809">MIQELTNYLSENSSYIISQFMTHAYISIVGVVLTFLIGFPLGIFLADNKKAATIVIGIINVIQTIPTIGMLTILLILIGLGENTVIATVVLYSLLPIVNNTYVGLNNVDPVYVDSGRGLGMSKFQILYMIKIPLALPVILAGIRNALVISVGITTIGSFVGAGGLGDIILRGINITGGEPIIFVGAALCAVIALGMNWLFDWLTK</sequence>
<keyword evidence="4 6" id="KW-1133">Transmembrane helix</keyword>
<dbReference type="Gene3D" id="1.10.3720.10">
    <property type="entry name" value="MetI-like"/>
    <property type="match status" value="1"/>
</dbReference>
<evidence type="ECO:0000313" key="9">
    <source>
        <dbReference type="Proteomes" id="UP000095256"/>
    </source>
</evidence>
<comment type="caution">
    <text evidence="8">The sequence shown here is derived from an EMBL/GenBank/DDBJ whole genome shotgun (WGS) entry which is preliminary data.</text>
</comment>
<reference evidence="8 9" key="1">
    <citation type="submission" date="2016-09" db="EMBL/GenBank/DDBJ databases">
        <authorList>
            <person name="Capua I."/>
            <person name="De Benedictis P."/>
            <person name="Joannis T."/>
            <person name="Lombin L.H."/>
            <person name="Cattoli G."/>
        </authorList>
    </citation>
    <scope>NUCLEOTIDE SEQUENCE [LARGE SCALE GENOMIC DNA]</scope>
    <source>
        <strain evidence="8 9">LMG 25899</strain>
    </source>
</reference>
<dbReference type="FunFam" id="1.10.3720.10:FF:000001">
    <property type="entry name" value="Glycine betaine ABC transporter, permease"/>
    <property type="match status" value="1"/>
</dbReference>
<dbReference type="PANTHER" id="PTHR30177">
    <property type="entry name" value="GLYCINE BETAINE/L-PROLINE TRANSPORT SYSTEM PERMEASE PROTEIN PROW"/>
    <property type="match status" value="1"/>
</dbReference>
<dbReference type="SUPFAM" id="SSF161098">
    <property type="entry name" value="MetI-like"/>
    <property type="match status" value="1"/>
</dbReference>
<dbReference type="InterPro" id="IPR000515">
    <property type="entry name" value="MetI-like"/>
</dbReference>
<feature type="transmembrane region" description="Helical" evidence="6">
    <location>
        <begin position="126"/>
        <end position="143"/>
    </location>
</feature>
<dbReference type="GO" id="GO:0031460">
    <property type="term" value="P:glycine betaine transport"/>
    <property type="evidence" value="ECO:0007669"/>
    <property type="project" value="TreeGrafter"/>
</dbReference>
<feature type="transmembrane region" description="Helical" evidence="6">
    <location>
        <begin position="181"/>
        <end position="200"/>
    </location>
</feature>
<dbReference type="RefSeq" id="WP_069699599.1">
    <property type="nucleotide sequence ID" value="NZ_JAGGMA010000027.1"/>
</dbReference>
<evidence type="ECO:0000256" key="5">
    <source>
        <dbReference type="ARBA" id="ARBA00023136"/>
    </source>
</evidence>
<feature type="transmembrane region" description="Helical" evidence="6">
    <location>
        <begin position="52"/>
        <end position="78"/>
    </location>
</feature>
<comment type="subcellular location">
    <subcellularLocation>
        <location evidence="6">Cell membrane</location>
        <topology evidence="6">Multi-pass membrane protein</topology>
    </subcellularLocation>
    <subcellularLocation>
        <location evidence="1">Membrane</location>
        <topology evidence="1">Multi-pass membrane protein</topology>
    </subcellularLocation>
</comment>
<keyword evidence="9" id="KW-1185">Reference proteome</keyword>
<dbReference type="STRING" id="762845.BCR26_04710"/>
<evidence type="ECO:0000256" key="1">
    <source>
        <dbReference type="ARBA" id="ARBA00004141"/>
    </source>
</evidence>
<evidence type="ECO:0000259" key="7">
    <source>
        <dbReference type="PROSITE" id="PS50928"/>
    </source>
</evidence>
<evidence type="ECO:0000256" key="2">
    <source>
        <dbReference type="ARBA" id="ARBA00022448"/>
    </source>
</evidence>
<dbReference type="Proteomes" id="UP000095256">
    <property type="component" value="Unassembled WGS sequence"/>
</dbReference>
<accession>A0A1E5KUJ2</accession>
<dbReference type="GO" id="GO:0055085">
    <property type="term" value="P:transmembrane transport"/>
    <property type="evidence" value="ECO:0007669"/>
    <property type="project" value="InterPro"/>
</dbReference>
<feature type="domain" description="ABC transmembrane type-1" evidence="7">
    <location>
        <begin position="20"/>
        <end position="200"/>
    </location>
</feature>
<evidence type="ECO:0000313" key="8">
    <source>
        <dbReference type="EMBL" id="OEH81547.1"/>
    </source>
</evidence>
<dbReference type="AlphaFoldDB" id="A0A1E5KUJ2"/>
<dbReference type="PANTHER" id="PTHR30177:SF4">
    <property type="entry name" value="OSMOPROTECTANT IMPORT PERMEASE PROTEIN OSMW"/>
    <property type="match status" value="1"/>
</dbReference>
<comment type="similarity">
    <text evidence="6">Belongs to the binding-protein-dependent transport system permease family.</text>
</comment>
<organism evidence="8 9">
    <name type="scientific">Enterococcus rivorum</name>
    <dbReference type="NCBI Taxonomy" id="762845"/>
    <lineage>
        <taxon>Bacteria</taxon>
        <taxon>Bacillati</taxon>
        <taxon>Bacillota</taxon>
        <taxon>Bacilli</taxon>
        <taxon>Lactobacillales</taxon>
        <taxon>Enterococcaceae</taxon>
        <taxon>Enterococcus</taxon>
    </lineage>
</organism>
<dbReference type="CDD" id="cd06261">
    <property type="entry name" value="TM_PBP2"/>
    <property type="match status" value="1"/>
</dbReference>
<protein>
    <submittedName>
        <fullName evidence="8">Amino acid ABC transporter permease</fullName>
    </submittedName>
</protein>
<evidence type="ECO:0000256" key="6">
    <source>
        <dbReference type="RuleBase" id="RU363032"/>
    </source>
</evidence>
<feature type="transmembrane region" description="Helical" evidence="6">
    <location>
        <begin position="20"/>
        <end position="45"/>
    </location>
</feature>
<evidence type="ECO:0000256" key="3">
    <source>
        <dbReference type="ARBA" id="ARBA00022692"/>
    </source>
</evidence>